<dbReference type="CDD" id="cd05014">
    <property type="entry name" value="SIS_Kpsf"/>
    <property type="match status" value="1"/>
</dbReference>
<dbReference type="GO" id="GO:1901135">
    <property type="term" value="P:carbohydrate derivative metabolic process"/>
    <property type="evidence" value="ECO:0007669"/>
    <property type="project" value="InterPro"/>
</dbReference>
<dbReference type="InterPro" id="IPR046342">
    <property type="entry name" value="CBS_dom_sf"/>
</dbReference>
<dbReference type="InterPro" id="IPR035474">
    <property type="entry name" value="SIS_Kpsf"/>
</dbReference>
<dbReference type="Proteomes" id="UP000029558">
    <property type="component" value="Chromosome"/>
</dbReference>
<comment type="pathway">
    <text evidence="1">Bacterial outer membrane biogenesis; lipopolysaccharide biosynthesis.</text>
</comment>
<dbReference type="GO" id="GO:0097367">
    <property type="term" value="F:carbohydrate derivative binding"/>
    <property type="evidence" value="ECO:0007669"/>
    <property type="project" value="InterPro"/>
</dbReference>
<evidence type="ECO:0000256" key="7">
    <source>
        <dbReference type="ARBA" id="ARBA00060658"/>
    </source>
</evidence>
<evidence type="ECO:0000256" key="5">
    <source>
        <dbReference type="ARBA" id="ARBA00023122"/>
    </source>
</evidence>
<dbReference type="Pfam" id="PF01380">
    <property type="entry name" value="SIS"/>
    <property type="match status" value="1"/>
</dbReference>
<dbReference type="CDD" id="cd04604">
    <property type="entry name" value="CBS_pair_SIS_assoc"/>
    <property type="match status" value="1"/>
</dbReference>
<evidence type="ECO:0000256" key="1">
    <source>
        <dbReference type="ARBA" id="ARBA00004756"/>
    </source>
</evidence>
<evidence type="ECO:0000256" key="3">
    <source>
        <dbReference type="ARBA" id="ARBA00011881"/>
    </source>
</evidence>
<dbReference type="Gene3D" id="3.10.580.10">
    <property type="entry name" value="CBS-domain"/>
    <property type="match status" value="1"/>
</dbReference>
<dbReference type="InterPro" id="IPR004800">
    <property type="entry name" value="KdsD/KpsF-type"/>
</dbReference>
<dbReference type="SUPFAM" id="SSF53697">
    <property type="entry name" value="SIS domain"/>
    <property type="match status" value="1"/>
</dbReference>
<proteinExistence type="inferred from homology"/>
<keyword evidence="5" id="KW-0129">CBS domain</keyword>
<dbReference type="PANTHER" id="PTHR42745">
    <property type="match status" value="1"/>
</dbReference>
<dbReference type="Gene3D" id="3.40.50.10490">
    <property type="entry name" value="Glucose-6-phosphate isomerase like protein, domain 1"/>
    <property type="match status" value="1"/>
</dbReference>
<comment type="similarity">
    <text evidence="2 8">Belongs to the SIS family. GutQ/KpsF subfamily.</text>
</comment>
<evidence type="ECO:0000256" key="4">
    <source>
        <dbReference type="ARBA" id="ARBA00022737"/>
    </source>
</evidence>
<dbReference type="RefSeq" id="WP_027242848.1">
    <property type="nucleotide sequence ID" value="NZ_CP012508.1"/>
</dbReference>
<evidence type="ECO:0000256" key="2">
    <source>
        <dbReference type="ARBA" id="ARBA00008165"/>
    </source>
</evidence>
<dbReference type="AlphaFoldDB" id="A0A1L6TDZ3"/>
<dbReference type="GO" id="GO:0019146">
    <property type="term" value="F:arabinose-5-phosphate isomerase activity"/>
    <property type="evidence" value="ECO:0007669"/>
    <property type="project" value="UniProtKB-EC"/>
</dbReference>
<dbReference type="SMART" id="SM00116">
    <property type="entry name" value="CBS"/>
    <property type="match status" value="2"/>
</dbReference>
<dbReference type="InterPro" id="IPR050986">
    <property type="entry name" value="GutQ/KpsF_isomerases"/>
</dbReference>
<evidence type="ECO:0000313" key="9">
    <source>
        <dbReference type="EMBL" id="ALB23598.1"/>
    </source>
</evidence>
<dbReference type="Pfam" id="PF00571">
    <property type="entry name" value="CBS"/>
    <property type="match status" value="2"/>
</dbReference>
<dbReference type="OrthoDB" id="9762536at2"/>
<dbReference type="GO" id="GO:0005975">
    <property type="term" value="P:carbohydrate metabolic process"/>
    <property type="evidence" value="ECO:0007669"/>
    <property type="project" value="InterPro"/>
</dbReference>
<keyword evidence="4" id="KW-0677">Repeat</keyword>
<keyword evidence="6 8" id="KW-0413">Isomerase</keyword>
<gene>
    <name evidence="9" type="ORF">KU39_2420</name>
</gene>
<dbReference type="EMBL" id="CP012508">
    <property type="protein sequence ID" value="ALB23598.1"/>
    <property type="molecule type" value="Genomic_DNA"/>
</dbReference>
<dbReference type="EC" id="5.3.1.13" evidence="8"/>
<organism evidence="9 10">
    <name type="scientific">Piscirickettsia salmonis</name>
    <dbReference type="NCBI Taxonomy" id="1238"/>
    <lineage>
        <taxon>Bacteria</taxon>
        <taxon>Pseudomonadati</taxon>
        <taxon>Pseudomonadota</taxon>
        <taxon>Gammaproteobacteria</taxon>
        <taxon>Thiotrichales</taxon>
        <taxon>Piscirickettsiaceae</taxon>
        <taxon>Piscirickettsia</taxon>
    </lineage>
</organism>
<accession>A0A1L6TDZ3</accession>
<dbReference type="InterPro" id="IPR001347">
    <property type="entry name" value="SIS_dom"/>
</dbReference>
<dbReference type="PANTHER" id="PTHR42745:SF1">
    <property type="entry name" value="ARABINOSE 5-PHOSPHATE ISOMERASE KDSD"/>
    <property type="match status" value="1"/>
</dbReference>
<dbReference type="PROSITE" id="PS51464">
    <property type="entry name" value="SIS"/>
    <property type="match status" value="1"/>
</dbReference>
<dbReference type="FunFam" id="3.10.580.10:FF:000007">
    <property type="entry name" value="Arabinose 5-phosphate isomerase"/>
    <property type="match status" value="1"/>
</dbReference>
<comment type="catalytic activity">
    <reaction evidence="8">
        <text>D-arabinose 5-phosphate = D-ribulose 5-phosphate</text>
        <dbReference type="Rhea" id="RHEA:23104"/>
        <dbReference type="ChEBI" id="CHEBI:57693"/>
        <dbReference type="ChEBI" id="CHEBI:58121"/>
        <dbReference type="EC" id="5.3.1.13"/>
    </reaction>
</comment>
<reference evidence="9 10" key="1">
    <citation type="journal article" date="2014" name="Genome Announc.">
        <title>Comparative Genome Analysis of Two Isolates of the Fish Pathogen Piscirickettsia salmonis from Different Hosts Reveals Major Differences in Virulence-Associated Secretion Systems.</title>
        <authorList>
            <person name="Bohle H."/>
            <person name="Henriquez P."/>
            <person name="Grothusen H."/>
            <person name="Navas E."/>
            <person name="Sandoval A."/>
            <person name="Bustamante F."/>
            <person name="Bustos P."/>
            <person name="Mancilla M."/>
        </authorList>
    </citation>
    <scope>NUCLEOTIDE SEQUENCE [LARGE SCALE GENOMIC DNA]</scope>
    <source>
        <strain evidence="10">B1-32597</strain>
    </source>
</reference>
<evidence type="ECO:0000256" key="8">
    <source>
        <dbReference type="PIRNR" id="PIRNR004692"/>
    </source>
</evidence>
<dbReference type="InterPro" id="IPR000644">
    <property type="entry name" value="CBS_dom"/>
</dbReference>
<dbReference type="PIRSF" id="PIRSF004692">
    <property type="entry name" value="KdsD_KpsF"/>
    <property type="match status" value="1"/>
</dbReference>
<comment type="pathway">
    <text evidence="7">Carbohydrate biosynthesis; 3-deoxy-D-manno-octulosonate biosynthesis; 3-deoxy-D-manno-octulosonate from D-ribulose 5-phosphate: step 1/3.</text>
</comment>
<evidence type="ECO:0000256" key="6">
    <source>
        <dbReference type="ARBA" id="ARBA00023235"/>
    </source>
</evidence>
<sequence>MQQYSDQELCELGQEVINTEIQSLQPLIDRIGRDFVQAIKTLLLCQGRIIVTGMGKSGHIGNKIAATMASTGTPAFFVHPGEAGHGDLGMIQANDVVLAISYSGNSSEILTLTPHFHHLNVPLITMTGNPNSELAHQSIAHLDISVAQEACPLGLAPTSSTTATLVMGDALAITLLKARGFTEQDFALSHPLGRLGRRLLLKVADLMHTGDQVPSVGPQVSLSAALLEISNKRLGMTTIANSDYQLLGIFTDGDLRRALQHSININTTSIDSVMGTNPKTISPDMLAIDCLQLMEESKITSLVVTDNAKHIRGVIHMHDLLQAGLL</sequence>
<name>A0A1L6TDZ3_PISSA</name>
<dbReference type="NCBIfam" id="TIGR00393">
    <property type="entry name" value="kpsF"/>
    <property type="match status" value="1"/>
</dbReference>
<protein>
    <recommendedName>
        <fullName evidence="8">Arabinose 5-phosphate isomerase</fullName>
        <shortName evidence="8">API</shortName>
        <ecNumber evidence="8">5.3.1.13</ecNumber>
    </recommendedName>
</protein>
<evidence type="ECO:0000313" key="10">
    <source>
        <dbReference type="Proteomes" id="UP000029558"/>
    </source>
</evidence>
<dbReference type="InterPro" id="IPR046348">
    <property type="entry name" value="SIS_dom_sf"/>
</dbReference>
<dbReference type="FunFam" id="3.40.50.10490:FF:000011">
    <property type="entry name" value="Arabinose 5-phosphate isomerase"/>
    <property type="match status" value="1"/>
</dbReference>
<comment type="subunit">
    <text evidence="3">Homotetramer.</text>
</comment>
<dbReference type="PROSITE" id="PS51371">
    <property type="entry name" value="CBS"/>
    <property type="match status" value="2"/>
</dbReference>